<evidence type="ECO:0000256" key="1">
    <source>
        <dbReference type="SAM" id="MobiDB-lite"/>
    </source>
</evidence>
<dbReference type="CDD" id="cd00085">
    <property type="entry name" value="HNHc"/>
    <property type="match status" value="1"/>
</dbReference>
<accession>A0ABT7WBE2</accession>
<keyword evidence="5" id="KW-1185">Reference proteome</keyword>
<keyword evidence="4" id="KW-0540">Nuclease</keyword>
<proteinExistence type="predicted"/>
<feature type="compositionally biased region" description="Polar residues" evidence="1">
    <location>
        <begin position="119"/>
        <end position="131"/>
    </location>
</feature>
<dbReference type="EMBL" id="JAUDUY010000001">
    <property type="protein sequence ID" value="MDM9630236.1"/>
    <property type="molecule type" value="Genomic_DNA"/>
</dbReference>
<dbReference type="Pfam" id="PF01844">
    <property type="entry name" value="HNH"/>
    <property type="match status" value="1"/>
</dbReference>
<feature type="signal peptide" evidence="2">
    <location>
        <begin position="1"/>
        <end position="25"/>
    </location>
</feature>
<dbReference type="SMART" id="SM00507">
    <property type="entry name" value="HNHc"/>
    <property type="match status" value="1"/>
</dbReference>
<comment type="caution">
    <text evidence="4">The sequence shown here is derived from an EMBL/GenBank/DDBJ whole genome shotgun (WGS) entry which is preliminary data.</text>
</comment>
<name>A0ABT7WBE2_9FLAO</name>
<evidence type="ECO:0000313" key="4">
    <source>
        <dbReference type="EMBL" id="MDM9630236.1"/>
    </source>
</evidence>
<dbReference type="GO" id="GO:0004519">
    <property type="term" value="F:endonuclease activity"/>
    <property type="evidence" value="ECO:0007669"/>
    <property type="project" value="UniProtKB-KW"/>
</dbReference>
<dbReference type="Gene3D" id="1.10.30.50">
    <property type="match status" value="1"/>
</dbReference>
<feature type="domain" description="HNH nuclease" evidence="3">
    <location>
        <begin position="53"/>
        <end position="99"/>
    </location>
</feature>
<evidence type="ECO:0000256" key="2">
    <source>
        <dbReference type="SAM" id="SignalP"/>
    </source>
</evidence>
<sequence length="208" mass="23573">MKYQKTLLNVAALLFFLTWNGFGQATYHVGKTEYYYGQYYSTTGKPKVKRSQANKQAFLKKLGYSKAPDDYEVDHIIPLSKGGSDSPYNMQLLPVRLHRLKTARERSSYSSSTYRRTPDNTNYNSNYTPSHGYSTYNTNTYVPPTPSLEMPSIRPAPLPSLPIETYSPVYTQPSYKVPGISSGRTLYTGSRGGTYYINSKGNKTYVRN</sequence>
<evidence type="ECO:0000259" key="3">
    <source>
        <dbReference type="SMART" id="SM00507"/>
    </source>
</evidence>
<dbReference type="InterPro" id="IPR002711">
    <property type="entry name" value="HNH"/>
</dbReference>
<protein>
    <submittedName>
        <fullName evidence="4">HNH endonuclease signature motif containing protein</fullName>
    </submittedName>
</protein>
<reference evidence="4" key="1">
    <citation type="submission" date="2023-06" db="EMBL/GenBank/DDBJ databases">
        <title>Robiginitalea aurantiacus sp. nov. and Algoriphagus sediminis sp. nov., isolated from coastal sediment.</title>
        <authorList>
            <person name="Zhou Z.Y."/>
            <person name="An J."/>
            <person name="Jia Y.W."/>
            <person name="Du Z.J."/>
        </authorList>
    </citation>
    <scope>NUCLEOTIDE SEQUENCE</scope>
    <source>
        <strain evidence="4">M39</strain>
    </source>
</reference>
<dbReference type="Proteomes" id="UP001174839">
    <property type="component" value="Unassembled WGS sequence"/>
</dbReference>
<gene>
    <name evidence="4" type="ORF">QU605_02060</name>
</gene>
<organism evidence="4 5">
    <name type="scientific">Robiginitalea aurantiaca</name>
    <dbReference type="NCBI Taxonomy" id="3056915"/>
    <lineage>
        <taxon>Bacteria</taxon>
        <taxon>Pseudomonadati</taxon>
        <taxon>Bacteroidota</taxon>
        <taxon>Flavobacteriia</taxon>
        <taxon>Flavobacteriales</taxon>
        <taxon>Flavobacteriaceae</taxon>
        <taxon>Robiginitalea</taxon>
    </lineage>
</organism>
<keyword evidence="4" id="KW-0255">Endonuclease</keyword>
<feature type="region of interest" description="Disordered" evidence="1">
    <location>
        <begin position="104"/>
        <end position="131"/>
    </location>
</feature>
<keyword evidence="2" id="KW-0732">Signal</keyword>
<evidence type="ECO:0000313" key="5">
    <source>
        <dbReference type="Proteomes" id="UP001174839"/>
    </source>
</evidence>
<dbReference type="InterPro" id="IPR003615">
    <property type="entry name" value="HNH_nuc"/>
</dbReference>
<feature type="chain" id="PRO_5047177830" evidence="2">
    <location>
        <begin position="26"/>
        <end position="208"/>
    </location>
</feature>
<keyword evidence="4" id="KW-0378">Hydrolase</keyword>